<dbReference type="AlphaFoldDB" id="A0A066ZMI9"/>
<dbReference type="RefSeq" id="WP_035629757.1">
    <property type="nucleotide sequence ID" value="NZ_JMIU01000002.1"/>
</dbReference>
<comment type="caution">
    <text evidence="1">The sequence shown here is derived from an EMBL/GenBank/DDBJ whole genome shotgun (WGS) entry which is preliminary data.</text>
</comment>
<sequence>MNNNKQELLLLATQARTLGLMPLKDQSEGACLYIAFFLKFMLSSFQGKYEAHIRGGGNGDSGTIDVDGTMQGHYWVEVKDMATGESFIVDPTADQFGYDKVVIIPLRENDRYFPGSQTEIDNHVDDIRQDLTKTAQGLFLDEARNRLY</sequence>
<dbReference type="EMBL" id="JMIU01000002">
    <property type="protein sequence ID" value="KDN94682.1"/>
    <property type="molecule type" value="Genomic_DNA"/>
</dbReference>
<name>A0A066ZMI9_HYDMR</name>
<reference evidence="1 2" key="1">
    <citation type="submission" date="2014-04" db="EMBL/GenBank/DDBJ databases">
        <title>Draft genome sequence of Hydrogenovibrio marinus MH-110, a model organism for aerobic H2 metabolism.</title>
        <authorList>
            <person name="Cha H.J."/>
            <person name="Jo B.H."/>
            <person name="Hwang B.H."/>
        </authorList>
    </citation>
    <scope>NUCLEOTIDE SEQUENCE [LARGE SCALE GENOMIC DNA]</scope>
    <source>
        <strain evidence="1 2">MH-110</strain>
    </source>
</reference>
<keyword evidence="2" id="KW-1185">Reference proteome</keyword>
<accession>A0A066ZMI9</accession>
<gene>
    <name evidence="1" type="ORF">EI16_12345</name>
</gene>
<protein>
    <submittedName>
        <fullName evidence="1">Uncharacterized protein</fullName>
    </submittedName>
</protein>
<organism evidence="1 2">
    <name type="scientific">Hydrogenovibrio marinus</name>
    <dbReference type="NCBI Taxonomy" id="28885"/>
    <lineage>
        <taxon>Bacteria</taxon>
        <taxon>Pseudomonadati</taxon>
        <taxon>Pseudomonadota</taxon>
        <taxon>Gammaproteobacteria</taxon>
        <taxon>Thiotrichales</taxon>
        <taxon>Piscirickettsiaceae</taxon>
        <taxon>Hydrogenovibrio</taxon>
    </lineage>
</organism>
<evidence type="ECO:0000313" key="1">
    <source>
        <dbReference type="EMBL" id="KDN94682.1"/>
    </source>
</evidence>
<evidence type="ECO:0000313" key="2">
    <source>
        <dbReference type="Proteomes" id="UP000027341"/>
    </source>
</evidence>
<dbReference type="Proteomes" id="UP000027341">
    <property type="component" value="Unassembled WGS sequence"/>
</dbReference>
<dbReference type="STRING" id="28885.EI16_12345"/>
<proteinExistence type="predicted"/>